<evidence type="ECO:0000256" key="9">
    <source>
        <dbReference type="ARBA" id="ARBA00023157"/>
    </source>
</evidence>
<dbReference type="Pfam" id="PF00858">
    <property type="entry name" value="ASC"/>
    <property type="match status" value="1"/>
</dbReference>
<evidence type="ECO:0000256" key="5">
    <source>
        <dbReference type="ARBA" id="ARBA00022989"/>
    </source>
</evidence>
<proteinExistence type="inferred from homology"/>
<keyword evidence="15" id="KW-1185">Reference proteome</keyword>
<comment type="subcellular location">
    <subcellularLocation>
        <location evidence="1">Apical cell membrane</location>
        <topology evidence="1">Multi-pass membrane protein</topology>
    </subcellularLocation>
</comment>
<evidence type="ECO:0000313" key="15">
    <source>
        <dbReference type="Proteomes" id="UP001162483"/>
    </source>
</evidence>
<comment type="caution">
    <text evidence="14">The sequence shown here is derived from an EMBL/GenBank/DDBJ whole genome shotgun (WGS) entry which is preliminary data.</text>
</comment>
<evidence type="ECO:0000256" key="7">
    <source>
        <dbReference type="ARBA" id="ARBA00023065"/>
    </source>
</evidence>
<accession>A0ABN9HDY0</accession>
<comment type="similarity">
    <text evidence="12">Belongs to the amiloride-sensitive sodium channel (TC 1.A.6) family.</text>
</comment>
<feature type="region of interest" description="Disordered" evidence="13">
    <location>
        <begin position="127"/>
        <end position="148"/>
    </location>
</feature>
<evidence type="ECO:0000256" key="1">
    <source>
        <dbReference type="ARBA" id="ARBA00004424"/>
    </source>
</evidence>
<keyword evidence="4 12" id="KW-0812">Transmembrane</keyword>
<dbReference type="PRINTS" id="PR01078">
    <property type="entry name" value="AMINACHANNEL"/>
</dbReference>
<keyword evidence="8" id="KW-0472">Membrane</keyword>
<evidence type="ECO:0000256" key="3">
    <source>
        <dbReference type="ARBA" id="ARBA00022461"/>
    </source>
</evidence>
<evidence type="ECO:0000256" key="13">
    <source>
        <dbReference type="SAM" id="MobiDB-lite"/>
    </source>
</evidence>
<evidence type="ECO:0000313" key="14">
    <source>
        <dbReference type="EMBL" id="CAI9618106.1"/>
    </source>
</evidence>
<dbReference type="Proteomes" id="UP001162483">
    <property type="component" value="Unassembled WGS sequence"/>
</dbReference>
<protein>
    <submittedName>
        <fullName evidence="14">Uncharacterized protein</fullName>
    </submittedName>
</protein>
<evidence type="ECO:0000256" key="11">
    <source>
        <dbReference type="ARBA" id="ARBA00023303"/>
    </source>
</evidence>
<name>A0ABN9HDY0_9NEOB</name>
<keyword evidence="5" id="KW-1133">Transmembrane helix</keyword>
<evidence type="ECO:0000256" key="10">
    <source>
        <dbReference type="ARBA" id="ARBA00023201"/>
    </source>
</evidence>
<keyword evidence="9" id="KW-1015">Disulfide bond</keyword>
<keyword evidence="11 12" id="KW-0407">Ion channel</keyword>
<dbReference type="PANTHER" id="PTHR11690">
    <property type="entry name" value="AMILORIDE-SENSITIVE SODIUM CHANNEL-RELATED"/>
    <property type="match status" value="1"/>
</dbReference>
<evidence type="ECO:0000256" key="4">
    <source>
        <dbReference type="ARBA" id="ARBA00022692"/>
    </source>
</evidence>
<keyword evidence="10 12" id="KW-0739">Sodium transport</keyword>
<keyword evidence="3 12" id="KW-0894">Sodium channel</keyword>
<keyword evidence="2 12" id="KW-0813">Transport</keyword>
<reference evidence="14" key="1">
    <citation type="submission" date="2023-05" db="EMBL/GenBank/DDBJ databases">
        <authorList>
            <person name="Stuckert A."/>
        </authorList>
    </citation>
    <scope>NUCLEOTIDE SEQUENCE</scope>
</reference>
<dbReference type="EMBL" id="CATNWA010020386">
    <property type="protein sequence ID" value="CAI9618106.1"/>
    <property type="molecule type" value="Genomic_DNA"/>
</dbReference>
<gene>
    <name evidence="14" type="ORF">SPARVUS_LOCUS15637632</name>
</gene>
<sequence>MCRESCSFKEWAFIRSVASWPSTKSEEWTLRILSWELGNKLNKNLTKFNLANLGIYYQDLNLRTIAESPSSSLPNLLANFGGQLGLWMSCSMVCVLEIAEIFLIDSFWVVLRQKWHKFIRWWKNRKGKTEQSPGQPTPVIAGHDNPCLTDEDPPTFNTALQLPQAQHCQVPRTPPPLYRSLQLDSAFNELREEDVSIEHM</sequence>
<evidence type="ECO:0000256" key="2">
    <source>
        <dbReference type="ARBA" id="ARBA00022448"/>
    </source>
</evidence>
<dbReference type="PANTHER" id="PTHR11690:SF19">
    <property type="entry name" value="AMILORIDE-SENSITIVE SODIUM CHANNEL SUBUNIT GAMMA"/>
    <property type="match status" value="1"/>
</dbReference>
<dbReference type="Gene3D" id="1.10.287.770">
    <property type="entry name" value="YojJ-like"/>
    <property type="match status" value="1"/>
</dbReference>
<keyword evidence="6" id="KW-0915">Sodium</keyword>
<evidence type="ECO:0000256" key="6">
    <source>
        <dbReference type="ARBA" id="ARBA00023053"/>
    </source>
</evidence>
<keyword evidence="7 12" id="KW-0406">Ion transport</keyword>
<organism evidence="14 15">
    <name type="scientific">Staurois parvus</name>
    <dbReference type="NCBI Taxonomy" id="386267"/>
    <lineage>
        <taxon>Eukaryota</taxon>
        <taxon>Metazoa</taxon>
        <taxon>Chordata</taxon>
        <taxon>Craniata</taxon>
        <taxon>Vertebrata</taxon>
        <taxon>Euteleostomi</taxon>
        <taxon>Amphibia</taxon>
        <taxon>Batrachia</taxon>
        <taxon>Anura</taxon>
        <taxon>Neobatrachia</taxon>
        <taxon>Ranoidea</taxon>
        <taxon>Ranidae</taxon>
        <taxon>Staurois</taxon>
    </lineage>
</organism>
<evidence type="ECO:0000256" key="8">
    <source>
        <dbReference type="ARBA" id="ARBA00023136"/>
    </source>
</evidence>
<dbReference type="InterPro" id="IPR001873">
    <property type="entry name" value="ENaC"/>
</dbReference>
<evidence type="ECO:0000256" key="12">
    <source>
        <dbReference type="RuleBase" id="RU000679"/>
    </source>
</evidence>